<dbReference type="EMBL" id="CZDF01000172">
    <property type="protein sequence ID" value="CUR35232.1"/>
    <property type="molecule type" value="Genomic_DNA"/>
</dbReference>
<dbReference type="STRING" id="671072.PL9214650671"/>
<evidence type="ECO:0000256" key="1">
    <source>
        <dbReference type="ARBA" id="ARBA00005104"/>
    </source>
</evidence>
<dbReference type="RefSeq" id="WP_072722183.1">
    <property type="nucleotide sequence ID" value="NZ_LN889813.1"/>
</dbReference>
<dbReference type="GO" id="GO:0009231">
    <property type="term" value="P:riboflavin biosynthetic process"/>
    <property type="evidence" value="ECO:0007669"/>
    <property type="project" value="InterPro"/>
</dbReference>
<protein>
    <submittedName>
        <fullName evidence="5">Bifunctional deaminase-reductase-like protein</fullName>
    </submittedName>
</protein>
<evidence type="ECO:0000259" key="4">
    <source>
        <dbReference type="Pfam" id="PF01872"/>
    </source>
</evidence>
<sequence>MNFQPLINRPHTTVILAMSADGKISDEGRSPARFGSEQDKRHLEQQVAQMDGVLFGAGTLNAYQTTIRITDPELLETRKQQGKPSQPIQIVVSGSGEINPNFRFFQQPVPHWLLTTTRGQELWQTTAGFDKIIIADNNFNEIDWIIAFEQFQKLGLKRLGILGGGQLIFTLLKQNLIDEFWLTICPLILAGKNSPTPADGDGFLSSVAPRLQLLEVKTLGQEVFLHYQVSYTTLQE</sequence>
<evidence type="ECO:0000313" key="5">
    <source>
        <dbReference type="EMBL" id="CUR35232.1"/>
    </source>
</evidence>
<dbReference type="Gene3D" id="3.40.430.10">
    <property type="entry name" value="Dihydrofolate Reductase, subunit A"/>
    <property type="match status" value="1"/>
</dbReference>
<name>A0A1J1LRL1_9CYAN</name>
<dbReference type="Pfam" id="PF01872">
    <property type="entry name" value="RibD_C"/>
    <property type="match status" value="1"/>
</dbReference>
<dbReference type="InterPro" id="IPR002734">
    <property type="entry name" value="RibDG_C"/>
</dbReference>
<comment type="pathway">
    <text evidence="1">Cofactor biosynthesis; riboflavin biosynthesis.</text>
</comment>
<proteinExistence type="predicted"/>
<dbReference type="PANTHER" id="PTHR38011">
    <property type="entry name" value="DIHYDROFOLATE REDUCTASE FAMILY PROTEIN (AFU_ORTHOLOGUE AFUA_8G06820)"/>
    <property type="match status" value="1"/>
</dbReference>
<organism evidence="5 6">
    <name type="scientific">Planktothrix tepida PCC 9214</name>
    <dbReference type="NCBI Taxonomy" id="671072"/>
    <lineage>
        <taxon>Bacteria</taxon>
        <taxon>Bacillati</taxon>
        <taxon>Cyanobacteriota</taxon>
        <taxon>Cyanophyceae</taxon>
        <taxon>Oscillatoriophycideae</taxon>
        <taxon>Oscillatoriales</taxon>
        <taxon>Microcoleaceae</taxon>
        <taxon>Planktothrix</taxon>
    </lineage>
</organism>
<accession>A0A1J1LRL1</accession>
<evidence type="ECO:0000256" key="2">
    <source>
        <dbReference type="ARBA" id="ARBA00022857"/>
    </source>
</evidence>
<reference evidence="6" key="1">
    <citation type="submission" date="2015-10" db="EMBL/GenBank/DDBJ databases">
        <authorList>
            <person name="Regsiter A."/>
            <person name="william w."/>
        </authorList>
    </citation>
    <scope>NUCLEOTIDE SEQUENCE [LARGE SCALE GENOMIC DNA]</scope>
</reference>
<evidence type="ECO:0000256" key="3">
    <source>
        <dbReference type="ARBA" id="ARBA00023002"/>
    </source>
</evidence>
<keyword evidence="2" id="KW-0521">NADP</keyword>
<dbReference type="SUPFAM" id="SSF53597">
    <property type="entry name" value="Dihydrofolate reductase-like"/>
    <property type="match status" value="1"/>
</dbReference>
<dbReference type="AlphaFoldDB" id="A0A1J1LRL1"/>
<dbReference type="GO" id="GO:0008703">
    <property type="term" value="F:5-amino-6-(5-phosphoribosylamino)uracil reductase activity"/>
    <property type="evidence" value="ECO:0007669"/>
    <property type="project" value="InterPro"/>
</dbReference>
<keyword evidence="6" id="KW-1185">Reference proteome</keyword>
<dbReference type="Proteomes" id="UP000184315">
    <property type="component" value="Unassembled WGS sequence"/>
</dbReference>
<dbReference type="OrthoDB" id="9800865at2"/>
<feature type="domain" description="Bacterial bifunctional deaminase-reductase C-terminal" evidence="4">
    <location>
        <begin position="11"/>
        <end position="224"/>
    </location>
</feature>
<dbReference type="InterPro" id="IPR024072">
    <property type="entry name" value="DHFR-like_dom_sf"/>
</dbReference>
<dbReference type="PANTHER" id="PTHR38011:SF7">
    <property type="entry name" value="2,5-DIAMINO-6-RIBOSYLAMINO-4(3H)-PYRIMIDINONE 5'-PHOSPHATE REDUCTASE"/>
    <property type="match status" value="1"/>
</dbReference>
<evidence type="ECO:0000313" key="6">
    <source>
        <dbReference type="Proteomes" id="UP000184315"/>
    </source>
</evidence>
<dbReference type="InterPro" id="IPR050765">
    <property type="entry name" value="Riboflavin_Biosynth_HTPR"/>
</dbReference>
<gene>
    <name evidence="5" type="ORF">PL9214650671</name>
</gene>
<keyword evidence="3" id="KW-0560">Oxidoreductase</keyword>